<dbReference type="PANTHER" id="PTHR33545">
    <property type="entry name" value="UPF0750 MEMBRANE PROTEIN YITT-RELATED"/>
    <property type="match status" value="1"/>
</dbReference>
<feature type="domain" description="DUF2179" evidence="7">
    <location>
        <begin position="226"/>
        <end position="280"/>
    </location>
</feature>
<feature type="transmembrane region" description="Helical" evidence="6">
    <location>
        <begin position="117"/>
        <end position="147"/>
    </location>
</feature>
<dbReference type="Pfam" id="PF10035">
    <property type="entry name" value="DUF2179"/>
    <property type="match status" value="1"/>
</dbReference>
<reference evidence="8 9" key="1">
    <citation type="journal article" date="2003" name="Mol. Microbiol.">
        <title>Genome-based analysis of virulence genes in a non-biofilm-forming Staphylococcus epidermidis strain (ATCC 12228).</title>
        <authorList>
            <person name="Zhang Y.Q."/>
            <person name="Ren S.X."/>
            <person name="Li H.L."/>
            <person name="Wang Y.X."/>
            <person name="Fu G."/>
            <person name="Yang J."/>
            <person name="Qin Z.Q."/>
            <person name="Miao Y.G."/>
            <person name="Wang W.Y."/>
            <person name="Chen R.S."/>
            <person name="Shen Y."/>
            <person name="Chen Z."/>
            <person name="Yuan Z.H."/>
            <person name="Zhao G.P."/>
            <person name="Qu D."/>
            <person name="Danchin A."/>
            <person name="Wen Y.M."/>
        </authorList>
    </citation>
    <scope>NUCLEOTIDE SEQUENCE [LARGE SCALE GENOMIC DNA]</scope>
    <source>
        <strain evidence="9">ATCC 12228 / FDA PCI 1200</strain>
    </source>
</reference>
<feature type="transmembrane region" description="Helical" evidence="6">
    <location>
        <begin position="159"/>
        <end position="188"/>
    </location>
</feature>
<accession>A0A0H2VKE4</accession>
<dbReference type="AlphaFoldDB" id="A0A0H2VKE4"/>
<dbReference type="PATRIC" id="fig|176280.10.peg.2048"/>
<dbReference type="PIRSF" id="PIRSF006483">
    <property type="entry name" value="Membrane_protein_YitT"/>
    <property type="match status" value="1"/>
</dbReference>
<evidence type="ECO:0000313" key="8">
    <source>
        <dbReference type="EMBL" id="AAO05738.1"/>
    </source>
</evidence>
<comment type="subcellular location">
    <subcellularLocation>
        <location evidence="1">Cell membrane</location>
        <topology evidence="1">Multi-pass membrane protein</topology>
    </subcellularLocation>
</comment>
<dbReference type="Pfam" id="PF02588">
    <property type="entry name" value="YitT_membrane"/>
    <property type="match status" value="1"/>
</dbReference>
<dbReference type="GO" id="GO:0005886">
    <property type="term" value="C:plasma membrane"/>
    <property type="evidence" value="ECO:0007669"/>
    <property type="project" value="UniProtKB-SubCell"/>
</dbReference>
<dbReference type="InterPro" id="IPR003740">
    <property type="entry name" value="YitT"/>
</dbReference>
<name>A0A0H2VKE4_STAES</name>
<keyword evidence="4 6" id="KW-1133">Transmembrane helix</keyword>
<dbReference type="KEGG" id="sep:SE_2096"/>
<protein>
    <recommendedName>
        <fullName evidence="7">DUF2179 domain-containing protein</fullName>
    </recommendedName>
</protein>
<dbReference type="CDD" id="cd16380">
    <property type="entry name" value="YitT_C"/>
    <property type="match status" value="1"/>
</dbReference>
<feature type="transmembrane region" description="Helical" evidence="6">
    <location>
        <begin position="84"/>
        <end position="105"/>
    </location>
</feature>
<evidence type="ECO:0000259" key="7">
    <source>
        <dbReference type="Pfam" id="PF10035"/>
    </source>
</evidence>
<dbReference type="InterPro" id="IPR015867">
    <property type="entry name" value="N-reg_PII/ATP_PRibTrfase_C"/>
</dbReference>
<dbReference type="InterPro" id="IPR051461">
    <property type="entry name" value="UPF0750_membrane"/>
</dbReference>
<sequence length="287" mass="30966">MKEAKMKKQQNKVHMINISLCLIGTLLIAIAVNSFVIPGNLGEGGSIGLSLILNYTLGISPALSSFIINAILIIVGWKFLSRTTAIYTAITITASSIFLDLTHTFGLGIHDNFINSIFAGLMLGIGSGLVITAHSTLGGTSVIARIISKYSEMKTSQALLILDAIIVLSFIVVLPITNVLYTIVMLFIVEKSMSFVVEGFNPKKAVTVISKYNKEISADIYEMTGRGATLLSGKGAYQKSDTEVLYAVVSQNQVGAIKKIVNQYDENAFLVIHDVRDVLGNGFINIK</sequence>
<evidence type="ECO:0000256" key="1">
    <source>
        <dbReference type="ARBA" id="ARBA00004651"/>
    </source>
</evidence>
<evidence type="ECO:0000256" key="5">
    <source>
        <dbReference type="ARBA" id="ARBA00023136"/>
    </source>
</evidence>
<evidence type="ECO:0000256" key="4">
    <source>
        <dbReference type="ARBA" id="ARBA00022989"/>
    </source>
</evidence>
<dbReference type="OrthoDB" id="1758221at2"/>
<dbReference type="InterPro" id="IPR019264">
    <property type="entry name" value="DUF2179"/>
</dbReference>
<dbReference type="eggNOG" id="COG1284">
    <property type="taxonomic scope" value="Bacteria"/>
</dbReference>
<keyword evidence="2" id="KW-1003">Cell membrane</keyword>
<feature type="transmembrane region" description="Helical" evidence="6">
    <location>
        <begin position="58"/>
        <end position="77"/>
    </location>
</feature>
<evidence type="ECO:0000313" key="9">
    <source>
        <dbReference type="Proteomes" id="UP000001411"/>
    </source>
</evidence>
<dbReference type="PANTHER" id="PTHR33545:SF4">
    <property type="entry name" value="UPF0750 MEMBRANE PROTEIN YXKD"/>
    <property type="match status" value="1"/>
</dbReference>
<evidence type="ECO:0000256" key="3">
    <source>
        <dbReference type="ARBA" id="ARBA00022692"/>
    </source>
</evidence>
<dbReference type="Proteomes" id="UP000001411">
    <property type="component" value="Chromosome"/>
</dbReference>
<gene>
    <name evidence="8" type="ordered locus">SE_2096</name>
</gene>
<organism evidence="8 9">
    <name type="scientific">Staphylococcus epidermidis (strain ATCC 12228 / FDA PCI 1200)</name>
    <dbReference type="NCBI Taxonomy" id="176280"/>
    <lineage>
        <taxon>Bacteria</taxon>
        <taxon>Bacillati</taxon>
        <taxon>Bacillota</taxon>
        <taxon>Bacilli</taxon>
        <taxon>Bacillales</taxon>
        <taxon>Staphylococcaceae</taxon>
        <taxon>Staphylococcus</taxon>
    </lineage>
</organism>
<keyword evidence="3 6" id="KW-0812">Transmembrane</keyword>
<proteinExistence type="predicted"/>
<dbReference type="Gene3D" id="3.30.70.120">
    <property type="match status" value="1"/>
</dbReference>
<dbReference type="HOGENOM" id="CLU_063199_1_1_9"/>
<evidence type="ECO:0000256" key="6">
    <source>
        <dbReference type="SAM" id="Phobius"/>
    </source>
</evidence>
<dbReference type="EMBL" id="AE015929">
    <property type="protein sequence ID" value="AAO05738.1"/>
    <property type="molecule type" value="Genomic_DNA"/>
</dbReference>
<keyword evidence="5 6" id="KW-0472">Membrane</keyword>
<evidence type="ECO:0000256" key="2">
    <source>
        <dbReference type="ARBA" id="ARBA00022475"/>
    </source>
</evidence>